<keyword evidence="4" id="KW-0788">Thiol protease</keyword>
<accession>A0ABU6GE74</accession>
<dbReference type="SUPFAM" id="SSF54001">
    <property type="entry name" value="Cysteine proteinases"/>
    <property type="match status" value="1"/>
</dbReference>
<evidence type="ECO:0000256" key="4">
    <source>
        <dbReference type="ARBA" id="ARBA00022807"/>
    </source>
</evidence>
<evidence type="ECO:0000256" key="2">
    <source>
        <dbReference type="ARBA" id="ARBA00022670"/>
    </source>
</evidence>
<keyword evidence="8" id="KW-1185">Reference proteome</keyword>
<keyword evidence="3" id="KW-0378">Hydrolase</keyword>
<gene>
    <name evidence="7" type="ORF">P4I72_35945</name>
</gene>
<evidence type="ECO:0000313" key="8">
    <source>
        <dbReference type="Proteomes" id="UP001338137"/>
    </source>
</evidence>
<dbReference type="PANTHER" id="PTHR47053">
    <property type="entry name" value="MUREIN DD-ENDOPEPTIDASE MEPH-RELATED"/>
    <property type="match status" value="1"/>
</dbReference>
<feature type="domain" description="NlpC/P60" evidence="6">
    <location>
        <begin position="48"/>
        <end position="168"/>
    </location>
</feature>
<evidence type="ECO:0000313" key="7">
    <source>
        <dbReference type="EMBL" id="MEC0232508.1"/>
    </source>
</evidence>
<protein>
    <submittedName>
        <fullName evidence="7">C40 family peptidase</fullName>
    </submittedName>
</protein>
<dbReference type="PROSITE" id="PS51935">
    <property type="entry name" value="NLPC_P60"/>
    <property type="match status" value="1"/>
</dbReference>
<keyword evidence="2" id="KW-0645">Protease</keyword>
<dbReference type="InterPro" id="IPR000064">
    <property type="entry name" value="NLP_P60_dom"/>
</dbReference>
<dbReference type="Proteomes" id="UP001338137">
    <property type="component" value="Unassembled WGS sequence"/>
</dbReference>
<reference evidence="7 8" key="1">
    <citation type="submission" date="2023-03" db="EMBL/GenBank/DDBJ databases">
        <title>Bacillus Genome Sequencing.</title>
        <authorList>
            <person name="Dunlap C."/>
        </authorList>
    </citation>
    <scope>NUCLEOTIDE SEQUENCE [LARGE SCALE GENOMIC DNA]</scope>
    <source>
        <strain evidence="7 8">BD-533</strain>
    </source>
</reference>
<keyword evidence="5" id="KW-0732">Signal</keyword>
<name>A0ABU6GE74_9BACL</name>
<dbReference type="InterPro" id="IPR038765">
    <property type="entry name" value="Papain-like_cys_pep_sf"/>
</dbReference>
<feature type="chain" id="PRO_5046001464" evidence="5">
    <location>
        <begin position="35"/>
        <end position="169"/>
    </location>
</feature>
<dbReference type="InterPro" id="IPR051202">
    <property type="entry name" value="Peptidase_C40"/>
</dbReference>
<proteinExistence type="inferred from homology"/>
<evidence type="ECO:0000256" key="3">
    <source>
        <dbReference type="ARBA" id="ARBA00022801"/>
    </source>
</evidence>
<evidence type="ECO:0000259" key="6">
    <source>
        <dbReference type="PROSITE" id="PS51935"/>
    </source>
</evidence>
<feature type="signal peptide" evidence="5">
    <location>
        <begin position="1"/>
        <end position="34"/>
    </location>
</feature>
<dbReference type="Pfam" id="PF00877">
    <property type="entry name" value="NLPC_P60"/>
    <property type="match status" value="1"/>
</dbReference>
<dbReference type="PANTHER" id="PTHR47053:SF1">
    <property type="entry name" value="MUREIN DD-ENDOPEPTIDASE MEPH-RELATED"/>
    <property type="match status" value="1"/>
</dbReference>
<comment type="similarity">
    <text evidence="1">Belongs to the peptidase C40 family.</text>
</comment>
<dbReference type="Gene3D" id="3.90.1720.10">
    <property type="entry name" value="endopeptidase domain like (from Nostoc punctiforme)"/>
    <property type="match status" value="1"/>
</dbReference>
<dbReference type="EMBL" id="JARLKY010000129">
    <property type="protein sequence ID" value="MEC0232508.1"/>
    <property type="molecule type" value="Genomic_DNA"/>
</dbReference>
<organism evidence="7 8">
    <name type="scientific">Paenibacillus alba</name>
    <dbReference type="NCBI Taxonomy" id="1197127"/>
    <lineage>
        <taxon>Bacteria</taxon>
        <taxon>Bacillati</taxon>
        <taxon>Bacillota</taxon>
        <taxon>Bacilli</taxon>
        <taxon>Bacillales</taxon>
        <taxon>Paenibacillaceae</taxon>
        <taxon>Paenibacillus</taxon>
    </lineage>
</organism>
<evidence type="ECO:0000256" key="5">
    <source>
        <dbReference type="SAM" id="SignalP"/>
    </source>
</evidence>
<comment type="caution">
    <text evidence="7">The sequence shown here is derived from an EMBL/GenBank/DDBJ whole genome shotgun (WGS) entry which is preliminary data.</text>
</comment>
<sequence length="169" mass="18211">MTKSRLKKSLLGITLSVSLITSINLIAIPQSAHAASSDAATSASTAASGKAKSIISTGKQYLGVRYQFGATKDRTTSFDCSSFTQFIFAKNGITLPRSSKEQSQVGTFVAKNQLQPGDLVFFYSPIHHVGIYIGNGKIMHTYGSPGVTISDITSGWWSDHYKTARRVIN</sequence>
<evidence type="ECO:0000256" key="1">
    <source>
        <dbReference type="ARBA" id="ARBA00007074"/>
    </source>
</evidence>